<dbReference type="GO" id="GO:0000160">
    <property type="term" value="P:phosphorelay signal transduction system"/>
    <property type="evidence" value="ECO:0007669"/>
    <property type="project" value="InterPro"/>
</dbReference>
<dbReference type="SUPFAM" id="SSF52172">
    <property type="entry name" value="CheY-like"/>
    <property type="match status" value="2"/>
</dbReference>
<protein>
    <recommendedName>
        <fullName evidence="3">Response regulatory domain-containing protein</fullName>
    </recommendedName>
</protein>
<feature type="domain" description="Response regulatory" evidence="3">
    <location>
        <begin position="4"/>
        <end position="120"/>
    </location>
</feature>
<dbReference type="SMART" id="SM00448">
    <property type="entry name" value="REC"/>
    <property type="match status" value="2"/>
</dbReference>
<feature type="modified residue" description="4-aspartylphosphate" evidence="2">
    <location>
        <position position="190"/>
    </location>
</feature>
<feature type="modified residue" description="4-aspartylphosphate" evidence="2">
    <location>
        <position position="53"/>
    </location>
</feature>
<comment type="caution">
    <text evidence="4">The sequence shown here is derived from an EMBL/GenBank/DDBJ whole genome shotgun (WGS) entry which is preliminary data.</text>
</comment>
<evidence type="ECO:0000256" key="1">
    <source>
        <dbReference type="ARBA" id="ARBA00022553"/>
    </source>
</evidence>
<proteinExistence type="predicted"/>
<dbReference type="PANTHER" id="PTHR44591:SF23">
    <property type="entry name" value="CHEY SUBFAMILY"/>
    <property type="match status" value="1"/>
</dbReference>
<dbReference type="InterPro" id="IPR001789">
    <property type="entry name" value="Sig_transdc_resp-reg_receiver"/>
</dbReference>
<feature type="domain" description="Response regulatory" evidence="3">
    <location>
        <begin position="141"/>
        <end position="258"/>
    </location>
</feature>
<reference evidence="4 5" key="1">
    <citation type="journal article" date="2016" name="Nat. Commun.">
        <title>Thousands of microbial genomes shed light on interconnected biogeochemical processes in an aquifer system.</title>
        <authorList>
            <person name="Anantharaman K."/>
            <person name="Brown C.T."/>
            <person name="Hug L.A."/>
            <person name="Sharon I."/>
            <person name="Castelle C.J."/>
            <person name="Probst A.J."/>
            <person name="Thomas B.C."/>
            <person name="Singh A."/>
            <person name="Wilkins M.J."/>
            <person name="Karaoz U."/>
            <person name="Brodie E.L."/>
            <person name="Williams K.H."/>
            <person name="Hubbard S.S."/>
            <person name="Banfield J.F."/>
        </authorList>
    </citation>
    <scope>NUCLEOTIDE SEQUENCE [LARGE SCALE GENOMIC DNA]</scope>
</reference>
<dbReference type="InterPro" id="IPR050595">
    <property type="entry name" value="Bact_response_regulator"/>
</dbReference>
<dbReference type="EMBL" id="MFIH01000055">
    <property type="protein sequence ID" value="OGF84180.1"/>
    <property type="molecule type" value="Genomic_DNA"/>
</dbReference>
<sequence>MKKKILIIEDDPFLGDVLTQKLAHEGYEVTLVRDGAEGFQRISSTQPDLILLDLNLPTFNGYEILEARQRDPRSASIPVIVISNSGEPVEINRVLALGVKDYLIKAQFEPEEVLAKVRAQLSEKTNDSVSNETRKKLKGRKILWIEDDTFLSELLSTKLVAEGTVALHARDGEEALHILEKETPDVILLDLVLPGISGFDILNHIKKDERLKKVPVIVLSNLGQQDDIDRTKALGAAKHLVKSDLDLDRIAYEISSVIPS</sequence>
<dbReference type="PROSITE" id="PS50110">
    <property type="entry name" value="RESPONSE_REGULATORY"/>
    <property type="match status" value="2"/>
</dbReference>
<name>A0A1F5X8M2_9BACT</name>
<evidence type="ECO:0000313" key="4">
    <source>
        <dbReference type="EMBL" id="OGF84180.1"/>
    </source>
</evidence>
<keyword evidence="1 2" id="KW-0597">Phosphoprotein</keyword>
<dbReference type="Proteomes" id="UP000178405">
    <property type="component" value="Unassembled WGS sequence"/>
</dbReference>
<evidence type="ECO:0000256" key="2">
    <source>
        <dbReference type="PROSITE-ProRule" id="PRU00169"/>
    </source>
</evidence>
<gene>
    <name evidence="4" type="ORF">A2Z63_02495</name>
</gene>
<dbReference type="PANTHER" id="PTHR44591">
    <property type="entry name" value="STRESS RESPONSE REGULATOR PROTEIN 1"/>
    <property type="match status" value="1"/>
</dbReference>
<organism evidence="4 5">
    <name type="scientific">Candidatus Giovannonibacteria bacterium RIFCSPLOWO2_02_44_8</name>
    <dbReference type="NCBI Taxonomy" id="1798355"/>
    <lineage>
        <taxon>Bacteria</taxon>
        <taxon>Candidatus Giovannoniibacteriota</taxon>
    </lineage>
</organism>
<evidence type="ECO:0000259" key="3">
    <source>
        <dbReference type="PROSITE" id="PS50110"/>
    </source>
</evidence>
<dbReference type="AlphaFoldDB" id="A0A1F5X8M2"/>
<accession>A0A1F5X8M2</accession>
<evidence type="ECO:0000313" key="5">
    <source>
        <dbReference type="Proteomes" id="UP000178405"/>
    </source>
</evidence>
<dbReference type="InterPro" id="IPR011006">
    <property type="entry name" value="CheY-like_superfamily"/>
</dbReference>
<dbReference type="Gene3D" id="3.40.50.2300">
    <property type="match status" value="2"/>
</dbReference>
<dbReference type="Pfam" id="PF00072">
    <property type="entry name" value="Response_reg"/>
    <property type="match status" value="2"/>
</dbReference>